<sequence length="672" mass="76391">MTQTDGWGRNNVAWQKDIVGTSIKPHVIETRAHYARAEALKSFFAAKSATDFYFEEVLNSFIALAQYPLNFAVFRQNPNGSLSLVVHFCSDKRHEAAFVETLENLKPCTEPGPNQNVFRLFPHVLDNPAYHVAVFHMETKSSSFRLVPASMSVFPVWTRDDAAFRADPPLIDTPERYIASCADYFFQFKWDVFGQEFVHGAGSYLKTSLERLQNEQKTWAQRNAELERVLEAIGGRAGRGEADTWKTELERTFGSVLLNSTAGIDLASKMMRTADCQKPKSLQTLPNMFVAFRVFCRKPGDYRHDIDGSGYLYDTSILVPHQIRHTFSTVLNTLKAAGCEAGDSRASDFAKAFEGPNRSRRLFRNIVDTGGESFANPKVLAVIDQEFWRIIKAKGGLGKCINILASWVGSEARSLVDPVYHTGLIHTNPLFQGGGLDRLGDLDDLDIQNWEDIPEPLRHDALRVAIFYYMLSETVGWGDKGKPFDPERLVAILVPIKMRGAVWGVSIHGAYAPPRDLTFTDERYWQAYFKFATDHRHKNYQLFDRYLWVLAQEKVSDLFKEHYLTKEGRIDPHTAINKINRGLLGIETFSPFGFPTFSVTTAKRPDDNSVEVNPEQKNSQAWISWAIQDNRLFMAHQPWDGKSSRSFQDVVKHGALRSLHGYALREKELKRR</sequence>
<dbReference type="AlphaFoldDB" id="A0A543K4D4"/>
<dbReference type="OrthoDB" id="9851442at2"/>
<comment type="caution">
    <text evidence="1">The sequence shown here is derived from an EMBL/GenBank/DDBJ whole genome shotgun (WGS) entry which is preliminary data.</text>
</comment>
<reference evidence="1 2" key="1">
    <citation type="submission" date="2019-06" db="EMBL/GenBank/DDBJ databases">
        <title>Genomic Encyclopedia of Archaeal and Bacterial Type Strains, Phase II (KMG-II): from individual species to whole genera.</title>
        <authorList>
            <person name="Goeker M."/>
        </authorList>
    </citation>
    <scope>NUCLEOTIDE SEQUENCE [LARGE SCALE GENOMIC DNA]</scope>
    <source>
        <strain evidence="1 2">DSM 18423</strain>
    </source>
</reference>
<proteinExistence type="predicted"/>
<dbReference type="EMBL" id="VFPT01000004">
    <property type="protein sequence ID" value="TQM89947.1"/>
    <property type="molecule type" value="Genomic_DNA"/>
</dbReference>
<dbReference type="Proteomes" id="UP000320582">
    <property type="component" value="Unassembled WGS sequence"/>
</dbReference>
<evidence type="ECO:0000313" key="2">
    <source>
        <dbReference type="Proteomes" id="UP000320582"/>
    </source>
</evidence>
<gene>
    <name evidence="1" type="ORF">BD293_4265</name>
</gene>
<evidence type="ECO:0000313" key="1">
    <source>
        <dbReference type="EMBL" id="TQM89947.1"/>
    </source>
</evidence>
<protein>
    <submittedName>
        <fullName evidence="1">Uncharacterized protein</fullName>
    </submittedName>
</protein>
<keyword evidence="2" id="KW-1185">Reference proteome</keyword>
<dbReference type="RefSeq" id="WP_142085543.1">
    <property type="nucleotide sequence ID" value="NZ_VFPT01000004.1"/>
</dbReference>
<accession>A0A543K4D4</accession>
<organism evidence="1 2">
    <name type="scientific">Roseinatronobacter monicus</name>
    <dbReference type="NCBI Taxonomy" id="393481"/>
    <lineage>
        <taxon>Bacteria</taxon>
        <taxon>Pseudomonadati</taxon>
        <taxon>Pseudomonadota</taxon>
        <taxon>Alphaproteobacteria</taxon>
        <taxon>Rhodobacterales</taxon>
        <taxon>Paracoccaceae</taxon>
        <taxon>Roseinatronobacter</taxon>
    </lineage>
</organism>
<name>A0A543K4D4_9RHOB</name>